<feature type="domain" description="UVR" evidence="7">
    <location>
        <begin position="414"/>
        <end position="449"/>
    </location>
</feature>
<dbReference type="GO" id="GO:0005737">
    <property type="term" value="C:cytoplasm"/>
    <property type="evidence" value="ECO:0007669"/>
    <property type="project" value="TreeGrafter"/>
</dbReference>
<dbReference type="GO" id="GO:0005524">
    <property type="term" value="F:ATP binding"/>
    <property type="evidence" value="ECO:0007669"/>
    <property type="project" value="UniProtKB-KW"/>
</dbReference>
<dbReference type="InterPro" id="IPR003959">
    <property type="entry name" value="ATPase_AAA_core"/>
</dbReference>
<dbReference type="GO" id="GO:0006508">
    <property type="term" value="P:proteolysis"/>
    <property type="evidence" value="ECO:0007669"/>
    <property type="project" value="UniProtKB-KW"/>
</dbReference>
<dbReference type="PROSITE" id="PS50151">
    <property type="entry name" value="UVR"/>
    <property type="match status" value="1"/>
</dbReference>
<dbReference type="InterPro" id="IPR003593">
    <property type="entry name" value="AAA+_ATPase"/>
</dbReference>
<evidence type="ECO:0000259" key="8">
    <source>
        <dbReference type="PROSITE" id="PS51903"/>
    </source>
</evidence>
<name>A0A7C0ZD28_UNCW3</name>
<evidence type="ECO:0000256" key="6">
    <source>
        <dbReference type="SAM" id="Coils"/>
    </source>
</evidence>
<dbReference type="CDD" id="cd19499">
    <property type="entry name" value="RecA-like_ClpB_Hsp104-like"/>
    <property type="match status" value="1"/>
</dbReference>
<dbReference type="Gene3D" id="3.40.50.300">
    <property type="entry name" value="P-loop containing nucleotide triphosphate hydrolases"/>
    <property type="match status" value="2"/>
</dbReference>
<evidence type="ECO:0000256" key="2">
    <source>
        <dbReference type="ARBA" id="ARBA00022741"/>
    </source>
</evidence>
<protein>
    <submittedName>
        <fullName evidence="9">ATP-dependent Clp protease ATP-binding subunit</fullName>
    </submittedName>
</protein>
<dbReference type="GO" id="GO:0008233">
    <property type="term" value="F:peptidase activity"/>
    <property type="evidence" value="ECO:0007669"/>
    <property type="project" value="UniProtKB-KW"/>
</dbReference>
<evidence type="ECO:0000256" key="4">
    <source>
        <dbReference type="ARBA" id="ARBA00023186"/>
    </source>
</evidence>
<dbReference type="PRINTS" id="PR00300">
    <property type="entry name" value="CLPPROTEASEA"/>
</dbReference>
<dbReference type="InterPro" id="IPR041546">
    <property type="entry name" value="ClpA/ClpB_AAA_lid"/>
</dbReference>
<keyword evidence="9" id="KW-0378">Hydrolase</keyword>
<organism evidence="9">
    <name type="scientific">candidate division WOR-3 bacterium</name>
    <dbReference type="NCBI Taxonomy" id="2052148"/>
    <lineage>
        <taxon>Bacteria</taxon>
        <taxon>Bacteria division WOR-3</taxon>
    </lineage>
</organism>
<dbReference type="AlphaFoldDB" id="A0A7C0ZD28"/>
<dbReference type="Pfam" id="PF17871">
    <property type="entry name" value="AAA_lid_9"/>
    <property type="match status" value="1"/>
</dbReference>
<dbReference type="InterPro" id="IPR027417">
    <property type="entry name" value="P-loop_NTPase"/>
</dbReference>
<dbReference type="CDD" id="cd00009">
    <property type="entry name" value="AAA"/>
    <property type="match status" value="1"/>
</dbReference>
<dbReference type="Pfam" id="PF02861">
    <property type="entry name" value="Clp_N"/>
    <property type="match status" value="1"/>
</dbReference>
<dbReference type="PROSITE" id="PS51903">
    <property type="entry name" value="CLP_R"/>
    <property type="match status" value="1"/>
</dbReference>
<evidence type="ECO:0000259" key="7">
    <source>
        <dbReference type="PROSITE" id="PS50151"/>
    </source>
</evidence>
<dbReference type="InterPro" id="IPR001943">
    <property type="entry name" value="UVR_dom"/>
</dbReference>
<dbReference type="SUPFAM" id="SSF81923">
    <property type="entry name" value="Double Clp-N motif"/>
    <property type="match status" value="1"/>
</dbReference>
<dbReference type="Gene3D" id="1.10.1780.10">
    <property type="entry name" value="Clp, N-terminal domain"/>
    <property type="match status" value="1"/>
</dbReference>
<dbReference type="InterPro" id="IPR036628">
    <property type="entry name" value="Clp_N_dom_sf"/>
</dbReference>
<dbReference type="Gene3D" id="4.10.860.10">
    <property type="entry name" value="UVR domain"/>
    <property type="match status" value="1"/>
</dbReference>
<dbReference type="SUPFAM" id="SSF52540">
    <property type="entry name" value="P-loop containing nucleoside triphosphate hydrolases"/>
    <property type="match status" value="2"/>
</dbReference>
<dbReference type="PROSITE" id="PS00870">
    <property type="entry name" value="CLPAB_1"/>
    <property type="match status" value="1"/>
</dbReference>
<feature type="domain" description="Clp R" evidence="8">
    <location>
        <begin position="2"/>
        <end position="148"/>
    </location>
</feature>
<dbReference type="InterPro" id="IPR050130">
    <property type="entry name" value="ClpA_ClpB"/>
</dbReference>
<sequence length="810" mass="92262">MFERKEYTPQLNKIIIIAEREARARNMDIITSELLLLAIIQEGQNLALTILKEAEVDIPQLRKVLEGYIMRDELVMAGSSLDLSMDARVSLENARKEAIGFGDNQIGAEHLLLGIIANQDTRASEILLEEYDLDLMRARNILLSLGTKGRKVKKVRPSALNFYTRDLTQLAEEGKLDPIIGREKEIERVIQILSRRKKNNPVLIGEPGVGKTAIVEGLAQKIARKDVPDPLLNKRVLSLDLAAVIAGTKYRGQFEERLKAILSEIQESKNIIMFIDELHTIVGAGAAEGAIDASNILKPALARGEIQCIGATTMEEYRKYIEKDGALERRFQIIIVDPPSVEETIDILKGLKPAYEAHHRVRYTDAAIEAAAKLSDRYINDRFLPDKAIDVIDEAGARVKLQNSRIPEEILELEDELKKIKEELEAARTRGDFEKAITLRDRKEKLDEELTEHLEEWKSSRTGIVGEVTEEDVRHVISMWTGIPLVKLEEKETEKLLRMEEELKKRIVGQDEAIEVISRAIRRGRTGLKDPRKPIGSFLFLGPTGVGKTELARQLALFLFNSENSLIRLDMSEYMEKFNVSKLIGAPPGYVGYDEGGQLTEKVRRRPYSVVLLDEIEKAHPEVFNLLLQILDDGSLTDAYGRRVSFKNSVIIMTSNIGTRELMKGTAMGFRKEDREITYQQMKEYLLEEVKRVFNPEFVNRLDEVVVFRQLGKETMKRIVEILFEDIRERVKEKGFEISLTDEAKEFIIEKGFDPEYGARPLHRTFQRYLEDPLAEEILKGKWKSGMKIVVSREDDKLIFLSSEPISVEV</sequence>
<comment type="caution">
    <text evidence="9">The sequence shown here is derived from an EMBL/GenBank/DDBJ whole genome shotgun (WGS) entry which is preliminary data.</text>
</comment>
<dbReference type="InterPro" id="IPR019489">
    <property type="entry name" value="Clp_ATPase_C"/>
</dbReference>
<reference evidence="9" key="1">
    <citation type="journal article" date="2020" name="mSystems">
        <title>Genome- and Community-Level Interaction Insights into Carbon Utilization and Element Cycling Functions of Hydrothermarchaeota in Hydrothermal Sediment.</title>
        <authorList>
            <person name="Zhou Z."/>
            <person name="Liu Y."/>
            <person name="Xu W."/>
            <person name="Pan J."/>
            <person name="Luo Z.H."/>
            <person name="Li M."/>
        </authorList>
    </citation>
    <scope>NUCLEOTIDE SEQUENCE [LARGE SCALE GENOMIC DNA]</scope>
    <source>
        <strain evidence="9">HyVt-102</strain>
    </source>
</reference>
<dbReference type="Pfam" id="PF00004">
    <property type="entry name" value="AAA"/>
    <property type="match status" value="1"/>
</dbReference>
<feature type="coiled-coil region" evidence="6">
    <location>
        <begin position="403"/>
        <end position="456"/>
    </location>
</feature>
<evidence type="ECO:0000256" key="1">
    <source>
        <dbReference type="ARBA" id="ARBA00022737"/>
    </source>
</evidence>
<gene>
    <name evidence="9" type="ORF">ENF18_05025</name>
</gene>
<dbReference type="GO" id="GO:0034605">
    <property type="term" value="P:cellular response to heat"/>
    <property type="evidence" value="ECO:0007669"/>
    <property type="project" value="TreeGrafter"/>
</dbReference>
<dbReference type="Pfam" id="PF07724">
    <property type="entry name" value="AAA_2"/>
    <property type="match status" value="1"/>
</dbReference>
<dbReference type="InterPro" id="IPR004176">
    <property type="entry name" value="Clp_R_N"/>
</dbReference>
<keyword evidence="2" id="KW-0547">Nucleotide-binding</keyword>
<dbReference type="FunFam" id="3.40.50.300:FF:000025">
    <property type="entry name" value="ATP-dependent Clp protease subunit"/>
    <property type="match status" value="1"/>
</dbReference>
<dbReference type="PANTHER" id="PTHR11638:SF18">
    <property type="entry name" value="HEAT SHOCK PROTEIN 104"/>
    <property type="match status" value="1"/>
</dbReference>
<keyword evidence="3 9" id="KW-0067">ATP-binding</keyword>
<dbReference type="FunFam" id="3.40.50.300:FF:000010">
    <property type="entry name" value="Chaperone clpB 1, putative"/>
    <property type="match status" value="1"/>
</dbReference>
<dbReference type="Proteomes" id="UP000885847">
    <property type="component" value="Unassembled WGS sequence"/>
</dbReference>
<dbReference type="EMBL" id="DQWE01000242">
    <property type="protein sequence ID" value="HDI83134.1"/>
    <property type="molecule type" value="Genomic_DNA"/>
</dbReference>
<dbReference type="InterPro" id="IPR018368">
    <property type="entry name" value="ClpA/B_CS1"/>
</dbReference>
<dbReference type="FunFam" id="1.10.8.60:FF:000011">
    <property type="entry name" value="ATP-dependent Clp protease ATP-binding subunit"/>
    <property type="match status" value="1"/>
</dbReference>
<dbReference type="GO" id="GO:0016887">
    <property type="term" value="F:ATP hydrolysis activity"/>
    <property type="evidence" value="ECO:0007669"/>
    <property type="project" value="InterPro"/>
</dbReference>
<dbReference type="Pfam" id="PF10431">
    <property type="entry name" value="ClpB_D2-small"/>
    <property type="match status" value="1"/>
</dbReference>
<keyword evidence="9" id="KW-0645">Protease</keyword>
<evidence type="ECO:0000313" key="9">
    <source>
        <dbReference type="EMBL" id="HDI83134.1"/>
    </source>
</evidence>
<dbReference type="Gene3D" id="1.10.8.60">
    <property type="match status" value="2"/>
</dbReference>
<dbReference type="PANTHER" id="PTHR11638">
    <property type="entry name" value="ATP-DEPENDENT CLP PROTEASE"/>
    <property type="match status" value="1"/>
</dbReference>
<dbReference type="InterPro" id="IPR001270">
    <property type="entry name" value="ClpA/B"/>
</dbReference>
<keyword evidence="4" id="KW-0143">Chaperone</keyword>
<evidence type="ECO:0000256" key="3">
    <source>
        <dbReference type="ARBA" id="ARBA00022840"/>
    </source>
</evidence>
<accession>A0A7C0ZD28</accession>
<keyword evidence="6" id="KW-0175">Coiled coil</keyword>
<proteinExistence type="predicted"/>
<dbReference type="SMART" id="SM00382">
    <property type="entry name" value="AAA"/>
    <property type="match status" value="2"/>
</dbReference>
<dbReference type="SMART" id="SM01086">
    <property type="entry name" value="ClpB_D2-small"/>
    <property type="match status" value="1"/>
</dbReference>
<evidence type="ECO:0000256" key="5">
    <source>
        <dbReference type="PROSITE-ProRule" id="PRU01251"/>
    </source>
</evidence>
<keyword evidence="1 5" id="KW-0677">Repeat</keyword>